<evidence type="ECO:0000256" key="1">
    <source>
        <dbReference type="SAM" id="Phobius"/>
    </source>
</evidence>
<feature type="transmembrane region" description="Helical" evidence="1">
    <location>
        <begin position="44"/>
        <end position="64"/>
    </location>
</feature>
<reference evidence="2 3" key="1">
    <citation type="journal article" date="2019" name="ISME J.">
        <title>Insights into ecological role of a new deltaproteobacterial order Candidatus Acidulodesulfobacterales by metagenomics and metatranscriptomics.</title>
        <authorList>
            <person name="Tan S."/>
            <person name="Liu J."/>
            <person name="Fang Y."/>
            <person name="Hedlund B.P."/>
            <person name="Lian Z.H."/>
            <person name="Huang L.Y."/>
            <person name="Li J.T."/>
            <person name="Huang L.N."/>
            <person name="Li W.J."/>
            <person name="Jiang H.C."/>
            <person name="Dong H.L."/>
            <person name="Shu W.S."/>
        </authorList>
    </citation>
    <scope>NUCLEOTIDE SEQUENCE [LARGE SCALE GENOMIC DNA]</scope>
    <source>
        <strain evidence="2">AP1</strain>
    </source>
</reference>
<keyword evidence="1" id="KW-0812">Transmembrane</keyword>
<protein>
    <submittedName>
        <fullName evidence="2">Uncharacterized protein</fullName>
    </submittedName>
</protein>
<dbReference type="AlphaFoldDB" id="A0A519BKA5"/>
<dbReference type="EMBL" id="SGBB01000025">
    <property type="protein sequence ID" value="RZD17695.1"/>
    <property type="molecule type" value="Genomic_DNA"/>
</dbReference>
<feature type="transmembrane region" description="Helical" evidence="1">
    <location>
        <begin position="12"/>
        <end position="32"/>
    </location>
</feature>
<evidence type="ECO:0000313" key="3">
    <source>
        <dbReference type="Proteomes" id="UP000319296"/>
    </source>
</evidence>
<gene>
    <name evidence="2" type="ORF">EVG15_09775</name>
</gene>
<feature type="transmembrane region" description="Helical" evidence="1">
    <location>
        <begin position="155"/>
        <end position="172"/>
    </location>
</feature>
<name>A0A519BKA5_9DELT</name>
<organism evidence="2 3">
    <name type="scientific">Candidatus Acididesulfobacter diazotrophicus</name>
    <dbReference type="NCBI Taxonomy" id="2597226"/>
    <lineage>
        <taxon>Bacteria</taxon>
        <taxon>Deltaproteobacteria</taxon>
        <taxon>Candidatus Acidulodesulfobacterales</taxon>
        <taxon>Candidatus Acididesulfobacter</taxon>
    </lineage>
</organism>
<feature type="transmembrane region" description="Helical" evidence="1">
    <location>
        <begin position="76"/>
        <end position="98"/>
    </location>
</feature>
<comment type="caution">
    <text evidence="2">The sequence shown here is derived from an EMBL/GenBank/DDBJ whole genome shotgun (WGS) entry which is preliminary data.</text>
</comment>
<accession>A0A519BKA5</accession>
<sequence length="183" mass="20127">MGNHEIFINNALQVAVVIILITMIAGIILGLFDKAVYYYDIKDLVYTFIPLVSIIAFLFIISVNSGKSTPHLIGHYLFLSILEILLLLTGAFFFMVTVGNTFKNNNNQVLISMVVLISKILFSIIITGVALTIFLSSMQSAENKGKKSGGFTQDIICLGVLGFFGFFIKKLINGGNVVFEDDD</sequence>
<evidence type="ECO:0000313" key="2">
    <source>
        <dbReference type="EMBL" id="RZD17695.1"/>
    </source>
</evidence>
<feature type="transmembrane region" description="Helical" evidence="1">
    <location>
        <begin position="110"/>
        <end position="135"/>
    </location>
</feature>
<proteinExistence type="predicted"/>
<keyword evidence="1" id="KW-0472">Membrane</keyword>
<keyword evidence="1" id="KW-1133">Transmembrane helix</keyword>
<dbReference type="Proteomes" id="UP000319296">
    <property type="component" value="Unassembled WGS sequence"/>
</dbReference>